<gene>
    <name evidence="2" type="ORF">IW261DRAFT_1419027</name>
</gene>
<evidence type="ECO:0000256" key="1">
    <source>
        <dbReference type="SAM" id="MobiDB-lite"/>
    </source>
</evidence>
<evidence type="ECO:0000313" key="2">
    <source>
        <dbReference type="EMBL" id="KAK0480673.1"/>
    </source>
</evidence>
<feature type="compositionally biased region" description="Low complexity" evidence="1">
    <location>
        <begin position="275"/>
        <end position="284"/>
    </location>
</feature>
<feature type="compositionally biased region" description="Acidic residues" evidence="1">
    <location>
        <begin position="97"/>
        <end position="107"/>
    </location>
</feature>
<comment type="caution">
    <text evidence="2">The sequence shown here is derived from an EMBL/GenBank/DDBJ whole genome shotgun (WGS) entry which is preliminary data.</text>
</comment>
<protein>
    <submittedName>
        <fullName evidence="2">Uncharacterized protein</fullName>
    </submittedName>
</protein>
<dbReference type="AlphaFoldDB" id="A0AA39UBQ2"/>
<proteinExistence type="predicted"/>
<dbReference type="Proteomes" id="UP001175227">
    <property type="component" value="Unassembled WGS sequence"/>
</dbReference>
<name>A0AA39UBQ2_9AGAR</name>
<feature type="compositionally biased region" description="Basic residues" evidence="1">
    <location>
        <begin position="285"/>
        <end position="296"/>
    </location>
</feature>
<reference evidence="2" key="1">
    <citation type="submission" date="2023-06" db="EMBL/GenBank/DDBJ databases">
        <authorList>
            <consortium name="Lawrence Berkeley National Laboratory"/>
            <person name="Ahrendt S."/>
            <person name="Sahu N."/>
            <person name="Indic B."/>
            <person name="Wong-Bajracharya J."/>
            <person name="Merenyi Z."/>
            <person name="Ke H.-M."/>
            <person name="Monk M."/>
            <person name="Kocsube S."/>
            <person name="Drula E."/>
            <person name="Lipzen A."/>
            <person name="Balint B."/>
            <person name="Henrissat B."/>
            <person name="Andreopoulos B."/>
            <person name="Martin F.M."/>
            <person name="Harder C.B."/>
            <person name="Rigling D."/>
            <person name="Ford K.L."/>
            <person name="Foster G.D."/>
            <person name="Pangilinan J."/>
            <person name="Papanicolaou A."/>
            <person name="Barry K."/>
            <person name="LaButti K."/>
            <person name="Viragh M."/>
            <person name="Koriabine M."/>
            <person name="Yan M."/>
            <person name="Riley R."/>
            <person name="Champramary S."/>
            <person name="Plett K.L."/>
            <person name="Tsai I.J."/>
            <person name="Slot J."/>
            <person name="Sipos G."/>
            <person name="Plett J."/>
            <person name="Nagy L.G."/>
            <person name="Grigoriev I.V."/>
        </authorList>
    </citation>
    <scope>NUCLEOTIDE SEQUENCE</scope>
    <source>
        <strain evidence="2">ICMP 16352</strain>
    </source>
</reference>
<accession>A0AA39UBQ2</accession>
<sequence length="361" mass="39133">MESFSWSDSFHAAISACMPCLAREAHDHDRDDPTNSGYQRLPQNLEHLLQDTEAETLSLHSNIGDAARRRRKKRQARRITFFGFDLFGKPKPPIHLDEDEDDDEDDDTLRRSRASASSAGFDSDAAPLDSDAAPLDSAAIDSMTPEQLQERARAAEEEERRAKEERRERRRTRREVKRLAQALAAGSVDGGAFEGFQGSAGAYPHIPSPGFYSTPPPPPSHPDVDAEADDGADLDGGMYVGRREHHGSSGGSDSRLTSSDASSQIRRHSQQLAHLPSLTPSSLPVKKKKTSSKSKSRSSGTSSQSQSLASPVGQSFPQRLASKGDVVDESGFPSRGLSMGGDRHSFRSARGGAFLANHGAD</sequence>
<organism evidence="2 3">
    <name type="scientific">Armillaria novae-zelandiae</name>
    <dbReference type="NCBI Taxonomy" id="153914"/>
    <lineage>
        <taxon>Eukaryota</taxon>
        <taxon>Fungi</taxon>
        <taxon>Dikarya</taxon>
        <taxon>Basidiomycota</taxon>
        <taxon>Agaricomycotina</taxon>
        <taxon>Agaricomycetes</taxon>
        <taxon>Agaricomycetidae</taxon>
        <taxon>Agaricales</taxon>
        <taxon>Marasmiineae</taxon>
        <taxon>Physalacriaceae</taxon>
        <taxon>Armillaria</taxon>
    </lineage>
</organism>
<feature type="region of interest" description="Disordered" evidence="1">
    <location>
        <begin position="91"/>
        <end position="361"/>
    </location>
</feature>
<feature type="compositionally biased region" description="Low complexity" evidence="1">
    <location>
        <begin position="297"/>
        <end position="311"/>
    </location>
</feature>
<feature type="compositionally biased region" description="Low complexity" evidence="1">
    <location>
        <begin position="114"/>
        <end position="142"/>
    </location>
</feature>
<keyword evidence="3" id="KW-1185">Reference proteome</keyword>
<feature type="compositionally biased region" description="Low complexity" evidence="1">
    <location>
        <begin position="251"/>
        <end position="263"/>
    </location>
</feature>
<feature type="compositionally biased region" description="Basic and acidic residues" evidence="1">
    <location>
        <begin position="148"/>
        <end position="167"/>
    </location>
</feature>
<dbReference type="EMBL" id="JAUEPR010000009">
    <property type="protein sequence ID" value="KAK0480673.1"/>
    <property type="molecule type" value="Genomic_DNA"/>
</dbReference>
<evidence type="ECO:0000313" key="3">
    <source>
        <dbReference type="Proteomes" id="UP001175227"/>
    </source>
</evidence>